<organism evidence="2 3">
    <name type="scientific">Desulfonema limicola</name>
    <dbReference type="NCBI Taxonomy" id="45656"/>
    <lineage>
        <taxon>Bacteria</taxon>
        <taxon>Pseudomonadati</taxon>
        <taxon>Thermodesulfobacteriota</taxon>
        <taxon>Desulfobacteria</taxon>
        <taxon>Desulfobacterales</taxon>
        <taxon>Desulfococcaceae</taxon>
        <taxon>Desulfonema</taxon>
    </lineage>
</organism>
<keyword evidence="1" id="KW-1133">Transmembrane helix</keyword>
<dbReference type="NCBIfam" id="NF045712">
    <property type="entry name" value="sulf_resp_HmcD"/>
    <property type="match status" value="1"/>
</dbReference>
<keyword evidence="1" id="KW-0812">Transmembrane</keyword>
<dbReference type="KEGG" id="dli:dnl_60460"/>
<sequence length="43" mass="5138">MHDIIYTLQDFMLHTKNITYILMGVGLVAYVAFWNFLTDREKD</sequence>
<evidence type="ECO:0000256" key="1">
    <source>
        <dbReference type="SAM" id="Phobius"/>
    </source>
</evidence>
<keyword evidence="3" id="KW-1185">Reference proteome</keyword>
<feature type="transmembrane region" description="Helical" evidence="1">
    <location>
        <begin position="18"/>
        <end position="37"/>
    </location>
</feature>
<dbReference type="EMBL" id="CP061799">
    <property type="protein sequence ID" value="QTA83633.1"/>
    <property type="molecule type" value="Genomic_DNA"/>
</dbReference>
<dbReference type="AlphaFoldDB" id="A0A975BE29"/>
<name>A0A975BE29_9BACT</name>
<reference evidence="2" key="1">
    <citation type="journal article" date="2021" name="Microb. Physiol.">
        <title>Proteogenomic Insights into the Physiology of Marine, Sulfate-Reducing, Filamentous Desulfonema limicola and Desulfonema magnum.</title>
        <authorList>
            <person name="Schnaars V."/>
            <person name="Wohlbrand L."/>
            <person name="Scheve S."/>
            <person name="Hinrichs C."/>
            <person name="Reinhardt R."/>
            <person name="Rabus R."/>
        </authorList>
    </citation>
    <scope>NUCLEOTIDE SEQUENCE</scope>
    <source>
        <strain evidence="2">5ac10</strain>
    </source>
</reference>
<protein>
    <submittedName>
        <fullName evidence="2">HMC redox complex, integral membrane protein</fullName>
    </submittedName>
</protein>
<gene>
    <name evidence="2" type="primary">hmcD</name>
    <name evidence="2" type="ORF">dnl_60460</name>
</gene>
<keyword evidence="1" id="KW-0472">Membrane</keyword>
<dbReference type="InterPro" id="IPR054911">
    <property type="entry name" value="sulf_resp_HmcD"/>
</dbReference>
<evidence type="ECO:0000313" key="3">
    <source>
        <dbReference type="Proteomes" id="UP000663720"/>
    </source>
</evidence>
<proteinExistence type="predicted"/>
<dbReference type="RefSeq" id="WP_275950208.1">
    <property type="nucleotide sequence ID" value="NZ_CP061799.1"/>
</dbReference>
<dbReference type="Proteomes" id="UP000663720">
    <property type="component" value="Chromosome"/>
</dbReference>
<evidence type="ECO:0000313" key="2">
    <source>
        <dbReference type="EMBL" id="QTA83633.1"/>
    </source>
</evidence>
<accession>A0A975BE29</accession>